<reference evidence="1" key="1">
    <citation type="submission" date="2022-02" db="EMBL/GenBank/DDBJ databases">
        <title>Towards deciphering the DNA virus diversity associated with rodent species in the families Cricetidae and Heteromyidae.</title>
        <authorList>
            <person name="Lund M."/>
            <person name="Larsen B.B."/>
            <person name="Gryseels S."/>
            <person name="Kraberger S."/>
            <person name="Rowsey D.M."/>
            <person name="Steger L."/>
            <person name="Yule K.M."/>
            <person name="Upham N.S."/>
            <person name="Worobey M."/>
            <person name="Van Doorslaer K."/>
            <person name="Varsani A."/>
        </authorList>
    </citation>
    <scope>NUCLEOTIDE SEQUENCE</scope>
    <source>
        <strain evidence="1">NeonRodF7_22</strain>
    </source>
</reference>
<sequence>MTYYRPYFKPVYINPTSYSYRTYRGVQKLNPPEHLEKSMIQKYFEFVLLNRPDLVDEYVDKNITNFFKYSSLLLSYNLGESSEYIDTYNAVINSSNMIFDSNYEFGSTIQIHAALSDDLYYPLYMLVFPWRPLNSPASTPLLYIFYPILVLAPKSTPVNFEFSYPSYLFPTNDPGIAKLYMTTSTYVEGDSFRPSSNYSSIIKFTAQVENVQSYLNAPLITVPMTQTLSPSFSIIQVITPLAIPEICLSEDLLTFLSK</sequence>
<organism evidence="1">
    <name type="scientific">Peromfec virus RodF7_22</name>
    <dbReference type="NCBI Taxonomy" id="2929270"/>
    <lineage>
        <taxon>Viruses</taxon>
        <taxon>Monodnaviria</taxon>
        <taxon>Shotokuvirae</taxon>
        <taxon>Cressdnaviricota</taxon>
    </lineage>
</organism>
<evidence type="ECO:0000313" key="1">
    <source>
        <dbReference type="EMBL" id="UPW41742.1"/>
    </source>
</evidence>
<accession>A0A976R7S6</accession>
<proteinExistence type="predicted"/>
<protein>
    <submittedName>
        <fullName evidence="1">Uncharacterized protein</fullName>
    </submittedName>
</protein>
<dbReference type="EMBL" id="OM869658">
    <property type="protein sequence ID" value="UPW41742.1"/>
    <property type="molecule type" value="Genomic_DNA"/>
</dbReference>
<name>A0A976R7S6_9VIRU</name>